<proteinExistence type="predicted"/>
<sequence>MFQIDVCLSDDEISQGLCLSYKITVLIAALGIAINFLVCVYAFAATTFSPNTAIFRATLIIDVISCAGYLLDATSTLVNIPGTGRIQYKDGTTIQNLPNSYTLSKEMHMVKVNDCAVYKPFLFFILLARQWISMIMLVMGLERLLFVCYPLWFRAIRVRRTPIVLFTLCFSLLSSSIAYTNSIFINPDEDTYYSCEVTWAFGDNYGWCQSFLIVFEQFLAWGFVVYSFTIAMKRSAILRFGNQREKLIMERKRIRRAMWLISATLLFCGLPQFILFLLRFYWNWRFAIVKQYISIFFNLKCFANILLFFVLGDHKKTFIRLMKSLFTRKDKRRIEACDSVISVSYYVAS</sequence>
<accession>A0AC34REA7</accession>
<protein>
    <submittedName>
        <fullName evidence="2">G-protein coupled receptors family 1 profile domain-containing protein</fullName>
    </submittedName>
</protein>
<evidence type="ECO:0000313" key="2">
    <source>
        <dbReference type="WBParaSite" id="JU765_v2.g5893.t1"/>
    </source>
</evidence>
<dbReference type="WBParaSite" id="JU765_v2.g5893.t1">
    <property type="protein sequence ID" value="JU765_v2.g5893.t1"/>
    <property type="gene ID" value="JU765_v2.g5893"/>
</dbReference>
<organism evidence="1 2">
    <name type="scientific">Panagrolaimus sp. JU765</name>
    <dbReference type="NCBI Taxonomy" id="591449"/>
    <lineage>
        <taxon>Eukaryota</taxon>
        <taxon>Metazoa</taxon>
        <taxon>Ecdysozoa</taxon>
        <taxon>Nematoda</taxon>
        <taxon>Chromadorea</taxon>
        <taxon>Rhabditida</taxon>
        <taxon>Tylenchina</taxon>
        <taxon>Panagrolaimomorpha</taxon>
        <taxon>Panagrolaimoidea</taxon>
        <taxon>Panagrolaimidae</taxon>
        <taxon>Panagrolaimus</taxon>
    </lineage>
</organism>
<name>A0AC34REA7_9BILA</name>
<dbReference type="Proteomes" id="UP000887576">
    <property type="component" value="Unplaced"/>
</dbReference>
<evidence type="ECO:0000313" key="1">
    <source>
        <dbReference type="Proteomes" id="UP000887576"/>
    </source>
</evidence>
<reference evidence="2" key="1">
    <citation type="submission" date="2022-11" db="UniProtKB">
        <authorList>
            <consortium name="WormBaseParasite"/>
        </authorList>
    </citation>
    <scope>IDENTIFICATION</scope>
</reference>